<accession>A0AAJ5YQG2</accession>
<dbReference type="GO" id="GO:0000400">
    <property type="term" value="F:four-way junction DNA binding"/>
    <property type="evidence" value="ECO:0007669"/>
    <property type="project" value="TreeGrafter"/>
</dbReference>
<dbReference type="EMBL" id="CP119943">
    <property type="protein sequence ID" value="WFC98161.1"/>
    <property type="molecule type" value="Genomic_DNA"/>
</dbReference>
<dbReference type="GO" id="GO:0005657">
    <property type="term" value="C:replication fork"/>
    <property type="evidence" value="ECO:0007669"/>
    <property type="project" value="TreeGrafter"/>
</dbReference>
<evidence type="ECO:0000256" key="6">
    <source>
        <dbReference type="ARBA" id="ARBA00023242"/>
    </source>
</evidence>
<reference evidence="8 9" key="1">
    <citation type="submission" date="2023-03" db="EMBL/GenBank/DDBJ databases">
        <title>Mating type loci evolution in Malassezia.</title>
        <authorList>
            <person name="Coelho M.A."/>
        </authorList>
    </citation>
    <scope>NUCLEOTIDE SEQUENCE [LARGE SCALE GENOMIC DNA]</scope>
    <source>
        <strain evidence="8 9">CBS 9725</strain>
    </source>
</reference>
<dbReference type="PANTHER" id="PTHR46239">
    <property type="entry name" value="DNA REPAIR PROTEIN RAD51 HOMOLOG 3 RAD51C"/>
    <property type="match status" value="1"/>
</dbReference>
<keyword evidence="2" id="KW-0547">Nucleotide-binding</keyword>
<evidence type="ECO:0000256" key="5">
    <source>
        <dbReference type="ARBA" id="ARBA00023204"/>
    </source>
</evidence>
<dbReference type="InterPro" id="IPR027417">
    <property type="entry name" value="P-loop_NTPase"/>
</dbReference>
<dbReference type="AlphaFoldDB" id="A0AAJ5YQG2"/>
<evidence type="ECO:0000313" key="8">
    <source>
        <dbReference type="EMBL" id="WFC98161.1"/>
    </source>
</evidence>
<dbReference type="Proteomes" id="UP001219567">
    <property type="component" value="Chromosome 1"/>
</dbReference>
<name>A0AAJ5YQG2_9BASI</name>
<keyword evidence="5" id="KW-0234">DNA repair</keyword>
<evidence type="ECO:0000256" key="2">
    <source>
        <dbReference type="ARBA" id="ARBA00022741"/>
    </source>
</evidence>
<keyword evidence="9" id="KW-1185">Reference proteome</keyword>
<sequence>MPSWAPLQAAELFLVDTPQRPARDGTFTPLSQLPVPEALFSGVSQPSPSRGRQEAPLTNLGVDVDQFWDQEAEDSGSDGWDDVVDEVYEEEISPTIRACLRHRCGVPALDRSAGALRVGGAYAPNDCYFTEQEQGHLGFPLGSALEIVGPPGIGKTTWVLNIAMQERLYHILNSLQLALEDPAAAFDSDEVDWDDWMEDNVLPWCAQVVLADTEGAITAFTLLQLAQETAKNAMESSVCVEWRKNLPNAYNQQYDSLVRSLLQGMHLVQIKSIGELLAFLGVAASSILKVPGLPPRTSLLILDSISFLLNTHSLDPEASREQRQGRLQALNCVIQAITTLRDYHIPEHDRLSIIVTNQMATRMPGERRSDPGSESVLVPSLTTAPSMRSSFDTSAYDWGPSILGKSAWRVLLFYYTAQASR</sequence>
<keyword evidence="6" id="KW-0539">Nucleus</keyword>
<evidence type="ECO:0000256" key="3">
    <source>
        <dbReference type="ARBA" id="ARBA00022763"/>
    </source>
</evidence>
<dbReference type="GO" id="GO:0008821">
    <property type="term" value="F:crossover junction DNA endonuclease activity"/>
    <property type="evidence" value="ECO:0007669"/>
    <property type="project" value="TreeGrafter"/>
</dbReference>
<dbReference type="GO" id="GO:0000707">
    <property type="term" value="P:meiotic DNA recombinase assembly"/>
    <property type="evidence" value="ECO:0007669"/>
    <property type="project" value="TreeGrafter"/>
</dbReference>
<evidence type="ECO:0000256" key="4">
    <source>
        <dbReference type="ARBA" id="ARBA00022840"/>
    </source>
</evidence>
<gene>
    <name evidence="8" type="ORF">MYAM1_000885</name>
</gene>
<evidence type="ECO:0000256" key="1">
    <source>
        <dbReference type="ARBA" id="ARBA00004123"/>
    </source>
</evidence>
<dbReference type="SUPFAM" id="SSF52540">
    <property type="entry name" value="P-loop containing nucleoside triphosphate hydrolases"/>
    <property type="match status" value="1"/>
</dbReference>
<feature type="region of interest" description="Disordered" evidence="7">
    <location>
        <begin position="39"/>
        <end position="58"/>
    </location>
</feature>
<dbReference type="PANTHER" id="PTHR46239:SF1">
    <property type="entry name" value="DNA REPAIR PROTEIN RAD51 HOMOLOG 3"/>
    <property type="match status" value="1"/>
</dbReference>
<dbReference type="GO" id="GO:0033063">
    <property type="term" value="C:Rad51B-Rad51C-Rad51D-XRCC2 complex"/>
    <property type="evidence" value="ECO:0007669"/>
    <property type="project" value="TreeGrafter"/>
</dbReference>
<evidence type="ECO:0000313" key="9">
    <source>
        <dbReference type="Proteomes" id="UP001219567"/>
    </source>
</evidence>
<keyword evidence="3" id="KW-0227">DNA damage</keyword>
<evidence type="ECO:0000256" key="7">
    <source>
        <dbReference type="SAM" id="MobiDB-lite"/>
    </source>
</evidence>
<comment type="subcellular location">
    <subcellularLocation>
        <location evidence="1">Nucleus</location>
    </subcellularLocation>
</comment>
<dbReference type="InterPro" id="IPR052093">
    <property type="entry name" value="HR_Repair_Mediator"/>
</dbReference>
<keyword evidence="4" id="KW-0067">ATP-binding</keyword>
<protein>
    <recommendedName>
        <fullName evidence="10">RecA family profile 1 domain-containing protein</fullName>
    </recommendedName>
</protein>
<organism evidence="8 9">
    <name type="scientific">Malassezia yamatoensis</name>
    <dbReference type="NCBI Taxonomy" id="253288"/>
    <lineage>
        <taxon>Eukaryota</taxon>
        <taxon>Fungi</taxon>
        <taxon>Dikarya</taxon>
        <taxon>Basidiomycota</taxon>
        <taxon>Ustilaginomycotina</taxon>
        <taxon>Malasseziomycetes</taxon>
        <taxon>Malasseziales</taxon>
        <taxon>Malasseziaceae</taxon>
        <taxon>Malassezia</taxon>
    </lineage>
</organism>
<dbReference type="Gene3D" id="3.40.50.300">
    <property type="entry name" value="P-loop containing nucleotide triphosphate hydrolases"/>
    <property type="match status" value="1"/>
</dbReference>
<evidence type="ECO:0008006" key="10">
    <source>
        <dbReference type="Google" id="ProtNLM"/>
    </source>
</evidence>
<dbReference type="GO" id="GO:0033065">
    <property type="term" value="C:Rad51C-XRCC3 complex"/>
    <property type="evidence" value="ECO:0007669"/>
    <property type="project" value="TreeGrafter"/>
</dbReference>
<dbReference type="GO" id="GO:0005524">
    <property type="term" value="F:ATP binding"/>
    <property type="evidence" value="ECO:0007669"/>
    <property type="project" value="UniProtKB-KW"/>
</dbReference>
<proteinExistence type="predicted"/>
<dbReference type="GO" id="GO:0007131">
    <property type="term" value="P:reciprocal meiotic recombination"/>
    <property type="evidence" value="ECO:0007669"/>
    <property type="project" value="TreeGrafter"/>
</dbReference>